<dbReference type="EMBL" id="FNKJ01000003">
    <property type="protein sequence ID" value="SDR00915.1"/>
    <property type="molecule type" value="Genomic_DNA"/>
</dbReference>
<dbReference type="Proteomes" id="UP000199570">
    <property type="component" value="Unassembled WGS sequence"/>
</dbReference>
<evidence type="ECO:0000313" key="1">
    <source>
        <dbReference type="EMBL" id="SDR00915.1"/>
    </source>
</evidence>
<evidence type="ECO:0000313" key="2">
    <source>
        <dbReference type="Proteomes" id="UP000199570"/>
    </source>
</evidence>
<organism evidence="1 2">
    <name type="scientific">Pseudomonas moorei</name>
    <dbReference type="NCBI Taxonomy" id="395599"/>
    <lineage>
        <taxon>Bacteria</taxon>
        <taxon>Pseudomonadati</taxon>
        <taxon>Pseudomonadota</taxon>
        <taxon>Gammaproteobacteria</taxon>
        <taxon>Pseudomonadales</taxon>
        <taxon>Pseudomonadaceae</taxon>
        <taxon>Pseudomonas</taxon>
    </lineage>
</organism>
<reference evidence="2" key="1">
    <citation type="submission" date="2016-10" db="EMBL/GenBank/DDBJ databases">
        <authorList>
            <person name="Varghese N."/>
            <person name="Submissions S."/>
        </authorList>
    </citation>
    <scope>NUCLEOTIDE SEQUENCE [LARGE SCALE GENOMIC DNA]</scope>
    <source>
        <strain evidence="2">BS3775</strain>
    </source>
</reference>
<dbReference type="RefSeq" id="WP_090322388.1">
    <property type="nucleotide sequence ID" value="NZ_FNKJ01000003.1"/>
</dbReference>
<dbReference type="AlphaFoldDB" id="A0A1H1FJ09"/>
<name>A0A1H1FJ09_9PSED</name>
<proteinExistence type="predicted"/>
<gene>
    <name evidence="1" type="ORF">SAMN04490195_2731</name>
</gene>
<sequence length="83" mass="9527">MTPEQFAYWLQGYTELTAGQQPTPEQWKSITEHLKTVFVKVTPEVKFQINPILPSAPVVDRLREYMDKHTKLWPNGGAPVITC</sequence>
<accession>A0A1H1FJ09</accession>
<dbReference type="OrthoDB" id="9182828at2"/>
<protein>
    <submittedName>
        <fullName evidence="1">Uncharacterized protein</fullName>
    </submittedName>
</protein>
<keyword evidence="2" id="KW-1185">Reference proteome</keyword>